<dbReference type="GO" id="GO:0008460">
    <property type="term" value="F:dTDP-glucose 4,6-dehydratase activity"/>
    <property type="evidence" value="ECO:0007669"/>
    <property type="project" value="UniProtKB-EC"/>
</dbReference>
<dbReference type="EC" id="4.2.1.46" evidence="4 7"/>
<protein>
    <recommendedName>
        <fullName evidence="4 7">dTDP-glucose 4,6-dehydratase</fullName>
        <ecNumber evidence="4 7">4.2.1.46</ecNumber>
    </recommendedName>
</protein>
<dbReference type="InterPro" id="IPR016040">
    <property type="entry name" value="NAD(P)-bd_dom"/>
</dbReference>
<evidence type="ECO:0000313" key="11">
    <source>
        <dbReference type="Proteomes" id="UP001597176"/>
    </source>
</evidence>
<dbReference type="Pfam" id="PF16363">
    <property type="entry name" value="GDP_Man_Dehyd"/>
    <property type="match status" value="1"/>
</dbReference>
<evidence type="ECO:0000256" key="3">
    <source>
        <dbReference type="ARBA" id="ARBA00008178"/>
    </source>
</evidence>
<dbReference type="PANTHER" id="PTHR43000">
    <property type="entry name" value="DTDP-D-GLUCOSE 4,6-DEHYDRATASE-RELATED"/>
    <property type="match status" value="1"/>
</dbReference>
<feature type="transmembrane region" description="Helical" evidence="8">
    <location>
        <begin position="12"/>
        <end position="29"/>
    </location>
</feature>
<comment type="similarity">
    <text evidence="3 7">Belongs to the NAD(P)-dependent epimerase/dehydratase family. dTDP-glucose dehydratase subfamily.</text>
</comment>
<proteinExistence type="inferred from homology"/>
<comment type="caution">
    <text evidence="10">The sequence shown here is derived from an EMBL/GenBank/DDBJ whole genome shotgun (WGS) entry which is preliminary data.</text>
</comment>
<dbReference type="CDD" id="cd05246">
    <property type="entry name" value="dTDP_GD_SDR_e"/>
    <property type="match status" value="1"/>
</dbReference>
<keyword evidence="6 7" id="KW-0456">Lyase</keyword>
<comment type="cofactor">
    <cofactor evidence="2 7">
        <name>NAD(+)</name>
        <dbReference type="ChEBI" id="CHEBI:57540"/>
    </cofactor>
</comment>
<evidence type="ECO:0000256" key="4">
    <source>
        <dbReference type="ARBA" id="ARBA00011990"/>
    </source>
</evidence>
<evidence type="ECO:0000313" key="10">
    <source>
        <dbReference type="EMBL" id="MFD1300718.1"/>
    </source>
</evidence>
<feature type="domain" description="NAD(P)-binding" evidence="9">
    <location>
        <begin position="12"/>
        <end position="329"/>
    </location>
</feature>
<evidence type="ECO:0000256" key="6">
    <source>
        <dbReference type="ARBA" id="ARBA00023239"/>
    </source>
</evidence>
<dbReference type="EMBL" id="JBHTND010000003">
    <property type="protein sequence ID" value="MFD1300718.1"/>
    <property type="molecule type" value="Genomic_DNA"/>
</dbReference>
<accession>A0ABW3WWU0</accession>
<reference evidence="11" key="1">
    <citation type="journal article" date="2019" name="Int. J. Syst. Evol. Microbiol.">
        <title>The Global Catalogue of Microorganisms (GCM) 10K type strain sequencing project: providing services to taxonomists for standard genome sequencing and annotation.</title>
        <authorList>
            <consortium name="The Broad Institute Genomics Platform"/>
            <consortium name="The Broad Institute Genome Sequencing Center for Infectious Disease"/>
            <person name="Wu L."/>
            <person name="Ma J."/>
        </authorList>
    </citation>
    <scope>NUCLEOTIDE SEQUENCE [LARGE SCALE GENOMIC DNA]</scope>
    <source>
        <strain evidence="11">CCUG 56108</strain>
    </source>
</reference>
<dbReference type="Gene3D" id="3.40.50.720">
    <property type="entry name" value="NAD(P)-binding Rossmann-like Domain"/>
    <property type="match status" value="1"/>
</dbReference>
<evidence type="ECO:0000259" key="9">
    <source>
        <dbReference type="Pfam" id="PF16363"/>
    </source>
</evidence>
<evidence type="ECO:0000256" key="1">
    <source>
        <dbReference type="ARBA" id="ARBA00001539"/>
    </source>
</evidence>
<keyword evidence="11" id="KW-1185">Reference proteome</keyword>
<sequence length="363" mass="40014">MHEDKGKSRRILVTGGCGFIGSALVLHLVQGLGHEVATLDALTYAANPISLAPLDGDPRHRLVTGDICDPQAVHALFSQFRPDAVMHLAAESHVDRSITDPGAFIRTNVVGTQVMLDGARTHWESLTGEARDAFRFLHVSTDEVYGSLPPDGFFTEESRYDPRSPYSASKAASDHLARAWHETYGLPVLVTNCSNNYGPRHFPEKLIPLMILNALEGRPLPVYGDGLNERDWIHVEDHARGLVAVLESGKLGETYLLGGRSVRNNLAVVNALCAAFDRLLPDHGPHERLISFVADRPGHDRRYAIDPGKAEHEIGWVPTKNFEQALEDTVQWYLDNEAWWRPIREGRYTGERLGLGVSAAAGA</sequence>
<dbReference type="InterPro" id="IPR005888">
    <property type="entry name" value="dTDP_Gluc_deHydtase"/>
</dbReference>
<dbReference type="SUPFAM" id="SSF51735">
    <property type="entry name" value="NAD(P)-binding Rossmann-fold domains"/>
    <property type="match status" value="1"/>
</dbReference>
<keyword evidence="8" id="KW-0472">Membrane</keyword>
<evidence type="ECO:0000256" key="5">
    <source>
        <dbReference type="ARBA" id="ARBA00023027"/>
    </source>
</evidence>
<organism evidence="10 11">
    <name type="scientific">Methylobacterium marchantiae</name>
    <dbReference type="NCBI Taxonomy" id="600331"/>
    <lineage>
        <taxon>Bacteria</taxon>
        <taxon>Pseudomonadati</taxon>
        <taxon>Pseudomonadota</taxon>
        <taxon>Alphaproteobacteria</taxon>
        <taxon>Hyphomicrobiales</taxon>
        <taxon>Methylobacteriaceae</taxon>
        <taxon>Methylobacterium</taxon>
    </lineage>
</organism>
<comment type="catalytic activity">
    <reaction evidence="1 7">
        <text>dTDP-alpha-D-glucose = dTDP-4-dehydro-6-deoxy-alpha-D-glucose + H2O</text>
        <dbReference type="Rhea" id="RHEA:17221"/>
        <dbReference type="ChEBI" id="CHEBI:15377"/>
        <dbReference type="ChEBI" id="CHEBI:57477"/>
        <dbReference type="ChEBI" id="CHEBI:57649"/>
        <dbReference type="EC" id="4.2.1.46"/>
    </reaction>
</comment>
<dbReference type="Gene3D" id="3.90.25.10">
    <property type="entry name" value="UDP-galactose 4-epimerase, domain 1"/>
    <property type="match status" value="1"/>
</dbReference>
<keyword evidence="5" id="KW-0520">NAD</keyword>
<keyword evidence="8" id="KW-0812">Transmembrane</keyword>
<evidence type="ECO:0000256" key="7">
    <source>
        <dbReference type="RuleBase" id="RU004473"/>
    </source>
</evidence>
<keyword evidence="8" id="KW-1133">Transmembrane helix</keyword>
<dbReference type="InterPro" id="IPR036291">
    <property type="entry name" value="NAD(P)-bd_dom_sf"/>
</dbReference>
<dbReference type="Proteomes" id="UP001597176">
    <property type="component" value="Unassembled WGS sequence"/>
</dbReference>
<gene>
    <name evidence="10" type="primary">rfbB</name>
    <name evidence="10" type="ORF">ACFQ4G_03850</name>
</gene>
<dbReference type="RefSeq" id="WP_238208728.1">
    <property type="nucleotide sequence ID" value="NZ_JBHTND010000003.1"/>
</dbReference>
<evidence type="ECO:0000256" key="2">
    <source>
        <dbReference type="ARBA" id="ARBA00001911"/>
    </source>
</evidence>
<evidence type="ECO:0000256" key="8">
    <source>
        <dbReference type="SAM" id="Phobius"/>
    </source>
</evidence>
<name>A0ABW3WWU0_9HYPH</name>
<dbReference type="NCBIfam" id="TIGR01181">
    <property type="entry name" value="dTDP_gluc_dehyt"/>
    <property type="match status" value="1"/>
</dbReference>